<dbReference type="EMBL" id="KR997898">
    <property type="protein sequence ID" value="AKT73084.1"/>
    <property type="molecule type" value="Genomic_DNA"/>
</dbReference>
<dbReference type="SMART" id="SM00530">
    <property type="entry name" value="HTH_XRE"/>
    <property type="match status" value="1"/>
</dbReference>
<dbReference type="InterPro" id="IPR010982">
    <property type="entry name" value="Lambda_DNA-bd_dom_sf"/>
</dbReference>
<proteinExistence type="predicted"/>
<accession>A0A187NDW2</accession>
<dbReference type="RefSeq" id="WP_231102981.1">
    <property type="nucleotide sequence ID" value="NZ_LMVR01000117.1"/>
</dbReference>
<evidence type="ECO:0000259" key="1">
    <source>
        <dbReference type="PROSITE" id="PS50943"/>
    </source>
</evidence>
<gene>
    <name evidence="2" type="ORF">MASH_00113</name>
</gene>
<dbReference type="GO" id="GO:0003677">
    <property type="term" value="F:DNA binding"/>
    <property type="evidence" value="ECO:0007669"/>
    <property type="project" value="InterPro"/>
</dbReference>
<feature type="domain" description="HTH cro/C1-type" evidence="1">
    <location>
        <begin position="42"/>
        <end position="72"/>
    </location>
</feature>
<organism evidence="2">
    <name type="scientific">Mycobacterium avium subsp. hominissuis</name>
    <dbReference type="NCBI Taxonomy" id="439334"/>
    <lineage>
        <taxon>Bacteria</taxon>
        <taxon>Bacillati</taxon>
        <taxon>Actinomycetota</taxon>
        <taxon>Actinomycetes</taxon>
        <taxon>Mycobacteriales</taxon>
        <taxon>Mycobacteriaceae</taxon>
        <taxon>Mycobacterium</taxon>
        <taxon>Mycobacterium avium complex (MAC)</taxon>
    </lineage>
</organism>
<reference evidence="2" key="1">
    <citation type="submission" date="2015-05" db="EMBL/GenBank/DDBJ databases">
        <authorList>
            <person name="Machado G.E."/>
            <person name="Matsumoto C.K."/>
            <person name="Rabello M.S."/>
            <person name="Almeida L.G.P."/>
            <person name="Leao S.C."/>
        </authorList>
    </citation>
    <scope>NUCLEOTIDE SEQUENCE</scope>
    <source>
        <strain evidence="2">88Br</strain>
        <plasmid evidence="2">pMA100</plasmid>
    </source>
</reference>
<evidence type="ECO:0000313" key="2">
    <source>
        <dbReference type="EMBL" id="AKT73084.1"/>
    </source>
</evidence>
<dbReference type="Gene3D" id="1.10.260.40">
    <property type="entry name" value="lambda repressor-like DNA-binding domains"/>
    <property type="match status" value="1"/>
</dbReference>
<sequence>MKLEDKGGQRLRRRLADPDHAHRVAEIREGMREMDRVYAMNLAMIRKAAQLTQEDLAARLGKGQAAVSKLERQNDLLLSTLANYIHAAGAQAELVVIVGDKELRYDLGQLGIADDSVAPTS</sequence>
<dbReference type="Pfam" id="PF01381">
    <property type="entry name" value="HTH_3"/>
    <property type="match status" value="1"/>
</dbReference>
<geneLocation type="plasmid" evidence="2">
    <name>pMA100</name>
</geneLocation>
<dbReference type="CDD" id="cd00093">
    <property type="entry name" value="HTH_XRE"/>
    <property type="match status" value="1"/>
</dbReference>
<dbReference type="PROSITE" id="PS50943">
    <property type="entry name" value="HTH_CROC1"/>
    <property type="match status" value="1"/>
</dbReference>
<keyword evidence="2" id="KW-0614">Plasmid</keyword>
<dbReference type="InterPro" id="IPR001387">
    <property type="entry name" value="Cro/C1-type_HTH"/>
</dbReference>
<dbReference type="SUPFAM" id="SSF47413">
    <property type="entry name" value="lambda repressor-like DNA-binding domains"/>
    <property type="match status" value="1"/>
</dbReference>
<name>A0A187NDW2_MYCAV</name>
<dbReference type="AlphaFoldDB" id="A0A187NDW2"/>
<protein>
    <submittedName>
        <fullName evidence="2">XRE family transcriptional regulator</fullName>
    </submittedName>
</protein>